<name>A0A7G9Z6K7_9EURY</name>
<dbReference type="Gene3D" id="1.10.340.30">
    <property type="entry name" value="Hypothetical protein, domain 2"/>
    <property type="match status" value="1"/>
</dbReference>
<evidence type="ECO:0000256" key="6">
    <source>
        <dbReference type="ARBA" id="ARBA00023239"/>
    </source>
</evidence>
<dbReference type="PANTHER" id="PTHR10242">
    <property type="entry name" value="8-OXOGUANINE DNA GLYCOSYLASE"/>
    <property type="match status" value="1"/>
</dbReference>
<keyword evidence="6 11" id="KW-0456">Lyase</keyword>
<dbReference type="GO" id="GO:0140078">
    <property type="term" value="F:class I DNA-(apurinic or apyrimidinic site) endonuclease activity"/>
    <property type="evidence" value="ECO:0007669"/>
    <property type="project" value="UniProtKB-EC"/>
</dbReference>
<reference evidence="11" key="1">
    <citation type="submission" date="2020-06" db="EMBL/GenBank/DDBJ databases">
        <title>Unique genomic features of the anaerobic methanotrophic archaea.</title>
        <authorList>
            <person name="Chadwick G.L."/>
            <person name="Skennerton C.T."/>
            <person name="Laso-Perez R."/>
            <person name="Leu A.O."/>
            <person name="Speth D.R."/>
            <person name="Yu H."/>
            <person name="Morgan-Lang C."/>
            <person name="Hatzenpichler R."/>
            <person name="Goudeau D."/>
            <person name="Malmstrom R."/>
            <person name="Brazelton W.J."/>
            <person name="Woyke T."/>
            <person name="Hallam S.J."/>
            <person name="Tyson G.W."/>
            <person name="Wegener G."/>
            <person name="Boetius A."/>
            <person name="Orphan V."/>
        </authorList>
    </citation>
    <scope>NUCLEOTIDE SEQUENCE</scope>
</reference>
<dbReference type="InterPro" id="IPR012904">
    <property type="entry name" value="OGG_N"/>
</dbReference>
<feature type="domain" description="HhH-GPD" evidence="10">
    <location>
        <begin position="109"/>
        <end position="277"/>
    </location>
</feature>
<evidence type="ECO:0000256" key="3">
    <source>
        <dbReference type="ARBA" id="ARBA00022763"/>
    </source>
</evidence>
<dbReference type="SMART" id="SM00478">
    <property type="entry name" value="ENDO3c"/>
    <property type="match status" value="1"/>
</dbReference>
<dbReference type="Pfam" id="PF07934">
    <property type="entry name" value="OGG_N"/>
    <property type="match status" value="1"/>
</dbReference>
<dbReference type="GO" id="GO:0003684">
    <property type="term" value="F:damaged DNA binding"/>
    <property type="evidence" value="ECO:0007669"/>
    <property type="project" value="InterPro"/>
</dbReference>
<accession>A0A7G9Z6K7</accession>
<dbReference type="InterPro" id="IPR052054">
    <property type="entry name" value="Oxidative_DNA_repair_enzyme"/>
</dbReference>
<dbReference type="GO" id="GO:0006289">
    <property type="term" value="P:nucleotide-excision repair"/>
    <property type="evidence" value="ECO:0007669"/>
    <property type="project" value="InterPro"/>
</dbReference>
<keyword evidence="8" id="KW-0326">Glycosidase</keyword>
<dbReference type="AlphaFoldDB" id="A0A7G9Z6K7"/>
<sequence>MKLESHFNLDYTLSCGQVFRWGKANGWWYGIVDGSILKVRQEGDELHFSAYPKDVEEEFIKSYFRLNDDLSNILRIINKDVEINKAIRQFNGLRIVRQSVWDCMISYICATNASIAVIESMLRNLSEKFGDEIVVNGKAFFSFPKVKKLAKASVNKIKLCKVGYRAKFLSEIAKQVKNNPNLLEELRNSDYLELWDELRSLPGVGPKVADCVSLFAFDKLEAFPIDVWIRRVIYQIRGAEIPRTKDGTEKPLTVSEYTELSSFARRHYGMFAGYAQEYLFYYIRSKDR</sequence>
<dbReference type="EC" id="4.2.99.18" evidence="2"/>
<keyword evidence="5" id="KW-0234">DNA repair</keyword>
<dbReference type="InterPro" id="IPR003265">
    <property type="entry name" value="HhH-GPD_domain"/>
</dbReference>
<dbReference type="CDD" id="cd00056">
    <property type="entry name" value="ENDO3c"/>
    <property type="match status" value="1"/>
</dbReference>
<dbReference type="GO" id="GO:0008534">
    <property type="term" value="F:oxidized purine nucleobase lesion DNA N-glycosylase activity"/>
    <property type="evidence" value="ECO:0007669"/>
    <property type="project" value="InterPro"/>
</dbReference>
<comment type="catalytic activity">
    <reaction evidence="9">
        <text>2'-deoxyribonucleotide-(2'-deoxyribose 5'-phosphate)-2'-deoxyribonucleotide-DNA = a 3'-end 2'-deoxyribonucleotide-(2,3-dehydro-2,3-deoxyribose 5'-phosphate)-DNA + a 5'-end 5'-phospho-2'-deoxyribonucleoside-DNA + H(+)</text>
        <dbReference type="Rhea" id="RHEA:66592"/>
        <dbReference type="Rhea" id="RHEA-COMP:13180"/>
        <dbReference type="Rhea" id="RHEA-COMP:16897"/>
        <dbReference type="Rhea" id="RHEA-COMP:17067"/>
        <dbReference type="ChEBI" id="CHEBI:15378"/>
        <dbReference type="ChEBI" id="CHEBI:136412"/>
        <dbReference type="ChEBI" id="CHEBI:157695"/>
        <dbReference type="ChEBI" id="CHEBI:167181"/>
        <dbReference type="EC" id="4.2.99.18"/>
    </reaction>
</comment>
<evidence type="ECO:0000259" key="10">
    <source>
        <dbReference type="SMART" id="SM00478"/>
    </source>
</evidence>
<proteinExistence type="inferred from homology"/>
<evidence type="ECO:0000256" key="8">
    <source>
        <dbReference type="ARBA" id="ARBA00023295"/>
    </source>
</evidence>
<dbReference type="Gene3D" id="3.30.310.260">
    <property type="match status" value="1"/>
</dbReference>
<keyword evidence="3" id="KW-0227">DNA damage</keyword>
<gene>
    <name evidence="11" type="primary">nth</name>
    <name evidence="11" type="ORF">FMLIDMBJ_00039</name>
</gene>
<dbReference type="InterPro" id="IPR023170">
    <property type="entry name" value="HhH_base_excis_C"/>
</dbReference>
<keyword evidence="7" id="KW-0511">Multifunctional enzyme</keyword>
<dbReference type="Pfam" id="PF00730">
    <property type="entry name" value="HhH-GPD"/>
    <property type="match status" value="1"/>
</dbReference>
<evidence type="ECO:0000313" key="11">
    <source>
        <dbReference type="EMBL" id="QNO55891.1"/>
    </source>
</evidence>
<keyword evidence="11" id="KW-0255">Endonuclease</keyword>
<protein>
    <recommendedName>
        <fullName evidence="2">DNA-(apurinic or apyrimidinic site) lyase</fullName>
        <ecNumber evidence="2">4.2.99.18</ecNumber>
    </recommendedName>
</protein>
<dbReference type="InterPro" id="IPR011257">
    <property type="entry name" value="DNA_glycosylase"/>
</dbReference>
<evidence type="ECO:0000256" key="5">
    <source>
        <dbReference type="ARBA" id="ARBA00023204"/>
    </source>
</evidence>
<dbReference type="SUPFAM" id="SSF55945">
    <property type="entry name" value="TATA-box binding protein-like"/>
    <property type="match status" value="1"/>
</dbReference>
<dbReference type="SUPFAM" id="SSF48150">
    <property type="entry name" value="DNA-glycosylase"/>
    <property type="match status" value="1"/>
</dbReference>
<evidence type="ECO:0000256" key="4">
    <source>
        <dbReference type="ARBA" id="ARBA00022801"/>
    </source>
</evidence>
<evidence type="ECO:0000256" key="7">
    <source>
        <dbReference type="ARBA" id="ARBA00023268"/>
    </source>
</evidence>
<keyword evidence="11" id="KW-0540">Nuclease</keyword>
<dbReference type="PANTHER" id="PTHR10242:SF2">
    <property type="entry name" value="N-GLYCOSYLASE_DNA LYASE"/>
    <property type="match status" value="1"/>
</dbReference>
<evidence type="ECO:0000256" key="1">
    <source>
        <dbReference type="ARBA" id="ARBA00010679"/>
    </source>
</evidence>
<dbReference type="EMBL" id="MT631632">
    <property type="protein sequence ID" value="QNO55891.1"/>
    <property type="molecule type" value="Genomic_DNA"/>
</dbReference>
<dbReference type="Gene3D" id="1.10.1670.10">
    <property type="entry name" value="Helix-hairpin-Helix base-excision DNA repair enzymes (C-terminal)"/>
    <property type="match status" value="1"/>
</dbReference>
<organism evidence="11">
    <name type="scientific">Candidatus Methanophaga sp. ANME-1 ERB7</name>
    <dbReference type="NCBI Taxonomy" id="2759913"/>
    <lineage>
        <taxon>Archaea</taxon>
        <taxon>Methanobacteriati</taxon>
        <taxon>Methanobacteriota</taxon>
        <taxon>Stenosarchaea group</taxon>
        <taxon>Methanomicrobia</taxon>
        <taxon>Candidatus Methanophagales</taxon>
        <taxon>Candidatus Methanophagaceae</taxon>
        <taxon>Candidatus Methanophaga</taxon>
    </lineage>
</organism>
<evidence type="ECO:0000256" key="2">
    <source>
        <dbReference type="ARBA" id="ARBA00012720"/>
    </source>
</evidence>
<evidence type="ECO:0000256" key="9">
    <source>
        <dbReference type="ARBA" id="ARBA00044632"/>
    </source>
</evidence>
<keyword evidence="4" id="KW-0378">Hydrolase</keyword>
<comment type="similarity">
    <text evidence="1">Belongs to the type-1 OGG1 family.</text>
</comment>
<dbReference type="GO" id="GO:0006284">
    <property type="term" value="P:base-excision repair"/>
    <property type="evidence" value="ECO:0007669"/>
    <property type="project" value="InterPro"/>
</dbReference>